<evidence type="ECO:0000256" key="6">
    <source>
        <dbReference type="ARBA" id="ARBA00058805"/>
    </source>
</evidence>
<dbReference type="OrthoDB" id="9766983at2"/>
<dbReference type="AlphaFoldDB" id="A0A0C5W4W1"/>
<keyword evidence="2 7" id="KW-0659">Purine metabolism</keyword>
<evidence type="ECO:0000256" key="3">
    <source>
        <dbReference type="ARBA" id="ARBA00022723"/>
    </source>
</evidence>
<evidence type="ECO:0000313" key="10">
    <source>
        <dbReference type="Proteomes" id="UP000032303"/>
    </source>
</evidence>
<organism evidence="9 10">
    <name type="scientific">Photobacterium gaetbulicola Gung47</name>
    <dbReference type="NCBI Taxonomy" id="658445"/>
    <lineage>
        <taxon>Bacteria</taxon>
        <taxon>Pseudomonadati</taxon>
        <taxon>Pseudomonadota</taxon>
        <taxon>Gammaproteobacteria</taxon>
        <taxon>Vibrionales</taxon>
        <taxon>Vibrionaceae</taxon>
        <taxon>Photobacterium</taxon>
    </lineage>
</organism>
<dbReference type="Proteomes" id="UP000032303">
    <property type="component" value="Chromosome 1"/>
</dbReference>
<dbReference type="HOGENOM" id="CLU_015572_4_2_6"/>
<evidence type="ECO:0000256" key="5">
    <source>
        <dbReference type="ARBA" id="ARBA00022833"/>
    </source>
</evidence>
<dbReference type="KEGG" id="pgb:H744_1c1494"/>
<evidence type="ECO:0000313" key="9">
    <source>
        <dbReference type="EMBL" id="AJR06516.1"/>
    </source>
</evidence>
<proteinExistence type="inferred from homology"/>
<feature type="binding site" evidence="7">
    <location>
        <position position="59"/>
    </location>
    <ligand>
        <name>Zn(2+)</name>
        <dbReference type="ChEBI" id="CHEBI:29105"/>
        <label>1</label>
    </ligand>
</feature>
<dbReference type="STRING" id="658445.H744_1c1494"/>
<dbReference type="FunFam" id="3.20.20.140:FF:000013">
    <property type="entry name" value="Allantoinase"/>
    <property type="match status" value="1"/>
</dbReference>
<dbReference type="InterPro" id="IPR032466">
    <property type="entry name" value="Metal_Hydrolase"/>
</dbReference>
<comment type="catalytic activity">
    <reaction evidence="7">
        <text>(S)-allantoin + H2O = allantoate + H(+)</text>
        <dbReference type="Rhea" id="RHEA:17029"/>
        <dbReference type="ChEBI" id="CHEBI:15377"/>
        <dbReference type="ChEBI" id="CHEBI:15378"/>
        <dbReference type="ChEBI" id="CHEBI:15678"/>
        <dbReference type="ChEBI" id="CHEBI:17536"/>
        <dbReference type="EC" id="3.5.2.5"/>
    </reaction>
</comment>
<feature type="binding site" evidence="7">
    <location>
        <position position="189"/>
    </location>
    <ligand>
        <name>Zn(2+)</name>
        <dbReference type="ChEBI" id="CHEBI:29105"/>
        <label>2</label>
    </ligand>
</feature>
<dbReference type="NCBIfam" id="TIGR03178">
    <property type="entry name" value="allantoinase"/>
    <property type="match status" value="1"/>
</dbReference>
<reference evidence="9 10" key="1">
    <citation type="submission" date="2013-05" db="EMBL/GenBank/DDBJ databases">
        <title>Complete genome sequence of the lipase-producing bacterium Photobacterium gaetbulicola Gung47.</title>
        <authorList>
            <person name="Kim Y.-O."/>
        </authorList>
    </citation>
    <scope>NUCLEOTIDE SEQUENCE [LARGE SCALE GENOMIC DNA]</scope>
    <source>
        <strain evidence="9 10">Gung47</strain>
    </source>
</reference>
<dbReference type="PANTHER" id="PTHR43668">
    <property type="entry name" value="ALLANTOINASE"/>
    <property type="match status" value="1"/>
</dbReference>
<dbReference type="InterPro" id="IPR011059">
    <property type="entry name" value="Metal-dep_hydrolase_composite"/>
</dbReference>
<comment type="similarity">
    <text evidence="7">Belongs to the metallo-dependent hydrolases superfamily. Allantoinase family.</text>
</comment>
<dbReference type="InterPro" id="IPR006680">
    <property type="entry name" value="Amidohydro-rel"/>
</dbReference>
<feature type="modified residue" description="N6-carboxylysine" evidence="7">
    <location>
        <position position="148"/>
    </location>
</feature>
<protein>
    <recommendedName>
        <fullName evidence="7">Allantoinase</fullName>
        <ecNumber evidence="7">3.5.2.5</ecNumber>
    </recommendedName>
    <alternativeName>
        <fullName evidence="7">Allantoin-utilizing enzyme</fullName>
    </alternativeName>
</protein>
<evidence type="ECO:0000256" key="4">
    <source>
        <dbReference type="ARBA" id="ARBA00022801"/>
    </source>
</evidence>
<evidence type="ECO:0000256" key="2">
    <source>
        <dbReference type="ARBA" id="ARBA00022631"/>
    </source>
</evidence>
<dbReference type="EC" id="3.5.2.5" evidence="7"/>
<comment type="function">
    <text evidence="6 7">Catalyzes the conversion of allantoin (5-ureidohydantoin) to allantoic acid by hydrolytic cleavage of the five-member hydantoin ring.</text>
</comment>
<dbReference type="HAMAP" id="MF_01645">
    <property type="entry name" value="Hydantoinase"/>
    <property type="match status" value="1"/>
</dbReference>
<evidence type="ECO:0000256" key="1">
    <source>
        <dbReference type="ARBA" id="ARBA00011881"/>
    </source>
</evidence>
<comment type="subunit">
    <text evidence="1 7">Homotetramer.</text>
</comment>
<comment type="cofactor">
    <cofactor evidence="7">
        <name>Zn(2+)</name>
        <dbReference type="ChEBI" id="CHEBI:29105"/>
    </cofactor>
    <text evidence="7">Binds 2 Zn(2+) ions per subunit.</text>
</comment>
<evidence type="ECO:0000256" key="7">
    <source>
        <dbReference type="HAMAP-Rule" id="MF_01645"/>
    </source>
</evidence>
<dbReference type="Gene3D" id="3.20.20.140">
    <property type="entry name" value="Metal-dependent hydrolases"/>
    <property type="match status" value="1"/>
</dbReference>
<dbReference type="SUPFAM" id="SSF51556">
    <property type="entry name" value="Metallo-dependent hydrolases"/>
    <property type="match status" value="1"/>
</dbReference>
<dbReference type="PATRIC" id="fig|658445.3.peg.1623"/>
<dbReference type="Pfam" id="PF01979">
    <property type="entry name" value="Amidohydro_1"/>
    <property type="match status" value="1"/>
</dbReference>
<dbReference type="SUPFAM" id="SSF51338">
    <property type="entry name" value="Composite domain of metallo-dependent hydrolases"/>
    <property type="match status" value="1"/>
</dbReference>
<feature type="binding site" evidence="7">
    <location>
        <position position="61"/>
    </location>
    <ligand>
        <name>Zn(2+)</name>
        <dbReference type="ChEBI" id="CHEBI:29105"/>
        <label>1</label>
    </ligand>
</feature>
<comment type="pathway">
    <text evidence="7">Nitrogen metabolism; (S)-allantoin degradation; allantoate from (S)-allantoin: step 1/1.</text>
</comment>
<dbReference type="NCBIfam" id="NF005960">
    <property type="entry name" value="PRK08044.1"/>
    <property type="match status" value="1"/>
</dbReference>
<keyword evidence="10" id="KW-1185">Reference proteome</keyword>
<dbReference type="InterPro" id="IPR050138">
    <property type="entry name" value="DHOase/Allantoinase_Hydrolase"/>
</dbReference>
<dbReference type="PANTHER" id="PTHR43668:SF4">
    <property type="entry name" value="ALLANTOINASE"/>
    <property type="match status" value="1"/>
</dbReference>
<dbReference type="GO" id="GO:0050897">
    <property type="term" value="F:cobalt ion binding"/>
    <property type="evidence" value="ECO:0007669"/>
    <property type="project" value="InterPro"/>
</dbReference>
<dbReference type="GO" id="GO:0008270">
    <property type="term" value="F:zinc ion binding"/>
    <property type="evidence" value="ECO:0007669"/>
    <property type="project" value="InterPro"/>
</dbReference>
<dbReference type="UniPathway" id="UPA00395">
    <property type="reaction ID" value="UER00653"/>
</dbReference>
<name>A0A0C5W4W1_9GAMM</name>
<dbReference type="GO" id="GO:0005737">
    <property type="term" value="C:cytoplasm"/>
    <property type="evidence" value="ECO:0007669"/>
    <property type="project" value="TreeGrafter"/>
</dbReference>
<sequence>MSYDRIIKNGTVILEHDAIKTDVAIKDGVIAAIGRDLGTANEYIDAAGLIVSPGMVDGHVHITDPGGPRSEWEGYETATKAAAKGGVTTCVEMPLNQVPATIDRETLHIKYEAGKGKLTVDVASLGGLVPHNIDRLHELAEEGVVGYKCFVSTCGNPDPESGDFCNVNNYELYEGMTELARLGKILLMHAENAEICDGLGKKAVAEGRLTAKDYIASRPVFTEVEAVRRALYLAKETGCKLHLCHLSSPEAIEEVTKARNSGQDVTCESCGHYFAIDDNQFEEIGTKAKCSPPIRDKDNQDRMWAKLLNGEIDFITSDHSPCTPDLKEGGIFDAWGGISSLQNSVDIMFDEAVQKRGMALTQFAKLMATNPADLFGLEQKGRIAVGKDADIVMIKPDSSYVLTADDLEYRNKFSAYEGRTIGAQVAKTLLRGQVVYDIEAGVINPFQGEFVTV</sequence>
<dbReference type="GO" id="GO:0006145">
    <property type="term" value="P:purine nucleobase catabolic process"/>
    <property type="evidence" value="ECO:0007669"/>
    <property type="project" value="TreeGrafter"/>
</dbReference>
<dbReference type="CDD" id="cd01315">
    <property type="entry name" value="L-HYD_ALN"/>
    <property type="match status" value="1"/>
</dbReference>
<dbReference type="InterPro" id="IPR047604">
    <property type="entry name" value="Allantoinase_bact"/>
</dbReference>
<comment type="PTM">
    <text evidence="7">Carboxylation allows a single lysine to coordinate two zinc ions.</text>
</comment>
<keyword evidence="5 7" id="KW-0862">Zinc</keyword>
<evidence type="ECO:0000259" key="8">
    <source>
        <dbReference type="Pfam" id="PF01979"/>
    </source>
</evidence>
<feature type="domain" description="Amidohydrolase-related" evidence="8">
    <location>
        <begin position="50"/>
        <end position="434"/>
    </location>
</feature>
<feature type="binding site" evidence="7">
    <location>
        <position position="318"/>
    </location>
    <ligand>
        <name>Zn(2+)</name>
        <dbReference type="ChEBI" id="CHEBI:29105"/>
        <label>1</label>
    </ligand>
</feature>
<dbReference type="GO" id="GO:0000256">
    <property type="term" value="P:allantoin catabolic process"/>
    <property type="evidence" value="ECO:0007669"/>
    <property type="project" value="UniProtKB-UniRule"/>
</dbReference>
<accession>A0A0C5W4W1</accession>
<keyword evidence="3 7" id="KW-0479">Metal-binding</keyword>
<dbReference type="GO" id="GO:0004038">
    <property type="term" value="F:allantoinase activity"/>
    <property type="evidence" value="ECO:0007669"/>
    <property type="project" value="UniProtKB-UniRule"/>
</dbReference>
<gene>
    <name evidence="7" type="primary">allB</name>
    <name evidence="9" type="ORF">H744_1c1494</name>
</gene>
<dbReference type="InterPro" id="IPR017593">
    <property type="entry name" value="Allantoinase"/>
</dbReference>
<feature type="binding site" description="via carbamate group" evidence="7">
    <location>
        <position position="148"/>
    </location>
    <ligand>
        <name>Zn(2+)</name>
        <dbReference type="ChEBI" id="CHEBI:29105"/>
        <label>1</label>
    </ligand>
</feature>
<keyword evidence="4 7" id="KW-0378">Hydrolase</keyword>
<dbReference type="EMBL" id="CP005973">
    <property type="protein sequence ID" value="AJR06516.1"/>
    <property type="molecule type" value="Genomic_DNA"/>
</dbReference>
<feature type="binding site" description="via carbamate group" evidence="7">
    <location>
        <position position="148"/>
    </location>
    <ligand>
        <name>Zn(2+)</name>
        <dbReference type="ChEBI" id="CHEBI:29105"/>
        <label>2</label>
    </ligand>
</feature>
<feature type="binding site" evidence="7">
    <location>
        <position position="245"/>
    </location>
    <ligand>
        <name>Zn(2+)</name>
        <dbReference type="ChEBI" id="CHEBI:29105"/>
        <label>2</label>
    </ligand>
</feature>